<evidence type="ECO:0000313" key="1">
    <source>
        <dbReference type="EMBL" id="CAH3176584.1"/>
    </source>
</evidence>
<feature type="non-terminal residue" evidence="1">
    <location>
        <position position="1"/>
    </location>
</feature>
<proteinExistence type="predicted"/>
<organism evidence="1 2">
    <name type="scientific">Porites lobata</name>
    <dbReference type="NCBI Taxonomy" id="104759"/>
    <lineage>
        <taxon>Eukaryota</taxon>
        <taxon>Metazoa</taxon>
        <taxon>Cnidaria</taxon>
        <taxon>Anthozoa</taxon>
        <taxon>Hexacorallia</taxon>
        <taxon>Scleractinia</taxon>
        <taxon>Fungiina</taxon>
        <taxon>Poritidae</taxon>
        <taxon>Porites</taxon>
    </lineage>
</organism>
<protein>
    <submittedName>
        <fullName evidence="1">Uncharacterized protein</fullName>
    </submittedName>
</protein>
<dbReference type="EMBL" id="CALNXK010000214">
    <property type="protein sequence ID" value="CAH3176584.1"/>
    <property type="molecule type" value="Genomic_DNA"/>
</dbReference>
<name>A0ABN8RB10_9CNID</name>
<keyword evidence="2" id="KW-1185">Reference proteome</keyword>
<gene>
    <name evidence="1" type="ORF">PLOB_00018279</name>
</gene>
<reference evidence="1 2" key="1">
    <citation type="submission" date="2022-05" db="EMBL/GenBank/DDBJ databases">
        <authorList>
            <consortium name="Genoscope - CEA"/>
            <person name="William W."/>
        </authorList>
    </citation>
    <scope>NUCLEOTIDE SEQUENCE [LARGE SCALE GENOMIC DNA]</scope>
</reference>
<sequence>VAKKRVYSVVAALQEEFGALVPLSEEILEHLQTEGRRLLAERLALCSGANVKMISDTQLFISGYRTCVNLAKNQLAKIKVMLKYTDDPDISVASPSQPDSAEEEIERVGRLFAALEGRRQSLKEPSTADLKPSKGSLTRDFLLACASSPIAQQRPADLSLDRTEDWVQAIVLVNGRRGEEVLLGQRRGFGSPSCNLDSRTRHPSV</sequence>
<dbReference type="Proteomes" id="UP001159405">
    <property type="component" value="Unassembled WGS sequence"/>
</dbReference>
<accession>A0ABN8RB10</accession>
<comment type="caution">
    <text evidence="1">The sequence shown here is derived from an EMBL/GenBank/DDBJ whole genome shotgun (WGS) entry which is preliminary data.</text>
</comment>
<evidence type="ECO:0000313" key="2">
    <source>
        <dbReference type="Proteomes" id="UP001159405"/>
    </source>
</evidence>